<dbReference type="Proteomes" id="UP000007844">
    <property type="component" value="Chromosome"/>
</dbReference>
<dbReference type="AlphaFoldDB" id="F3Z0X3"/>
<dbReference type="HOGENOM" id="CLU_1966968_0_0_7"/>
<evidence type="ECO:0000313" key="1">
    <source>
        <dbReference type="EMBL" id="EGJ51051.1"/>
    </source>
</evidence>
<dbReference type="EMBL" id="CP003221">
    <property type="protein sequence ID" value="EGJ51051.1"/>
    <property type="molecule type" value="Genomic_DNA"/>
</dbReference>
<reference evidence="1 2" key="1">
    <citation type="journal article" date="2011" name="J. Bacteriol.">
        <title>Genome sequence of the mercury-methylating and pleomorphic Desulfovibrio africanus Strain Walvis Bay.</title>
        <authorList>
            <person name="Brown S.D."/>
            <person name="Wall J.D."/>
            <person name="Kucken A.M."/>
            <person name="Gilmour C.C."/>
            <person name="Podar M."/>
            <person name="Brandt C.C."/>
            <person name="Teshima H."/>
            <person name="Detter J.C."/>
            <person name="Han C.S."/>
            <person name="Land M.L."/>
            <person name="Lucas S."/>
            <person name="Han J."/>
            <person name="Pennacchio L."/>
            <person name="Nolan M."/>
            <person name="Pitluck S."/>
            <person name="Woyke T."/>
            <person name="Goodwin L."/>
            <person name="Palumbo A.V."/>
            <person name="Elias D.A."/>
        </authorList>
    </citation>
    <scope>NUCLEOTIDE SEQUENCE [LARGE SCALE GENOMIC DNA]</scope>
    <source>
        <strain evidence="1 2">Walvis Bay</strain>
    </source>
</reference>
<keyword evidence="2" id="KW-1185">Reference proteome</keyword>
<organism evidence="1 2">
    <name type="scientific">Desulfocurvibacter africanus subsp. africanus str. Walvis Bay</name>
    <dbReference type="NCBI Taxonomy" id="690850"/>
    <lineage>
        <taxon>Bacteria</taxon>
        <taxon>Pseudomonadati</taxon>
        <taxon>Thermodesulfobacteriota</taxon>
        <taxon>Desulfovibrionia</taxon>
        <taxon>Desulfovibrionales</taxon>
        <taxon>Desulfovibrionaceae</taxon>
        <taxon>Desulfocurvibacter</taxon>
    </lineage>
</organism>
<accession>F3Z0X3</accession>
<dbReference type="RefSeq" id="WP_014260731.1">
    <property type="nucleotide sequence ID" value="NC_016629.1"/>
</dbReference>
<sequence>MEKPANAKNELLATVKEFERRGMAKAMLATKDHKHIISSLRKRLSRKDLEVEIMFKEVNGVPKFATFTFLRPKVASFIFFSYDDQGKRFVNRKLFNRMYEFLESSQLVPEFRELIMSEQFDQDLSSR</sequence>
<proteinExistence type="predicted"/>
<gene>
    <name evidence="1" type="ORF">Desaf_2736</name>
</gene>
<evidence type="ECO:0000313" key="2">
    <source>
        <dbReference type="Proteomes" id="UP000007844"/>
    </source>
</evidence>
<protein>
    <submittedName>
        <fullName evidence="1">Uncharacterized protein</fullName>
    </submittedName>
</protein>
<dbReference type="eggNOG" id="ENOG50318XS">
    <property type="taxonomic scope" value="Bacteria"/>
</dbReference>
<name>F3Z0X3_DESAF</name>
<dbReference type="KEGG" id="daf:Desaf_2736"/>